<keyword evidence="3" id="KW-1133">Transmembrane helix</keyword>
<gene>
    <name evidence="5" type="ORF">MEDL_9915</name>
</gene>
<dbReference type="PANTHER" id="PTHR24369">
    <property type="entry name" value="ANTIGEN BSP, PUTATIVE-RELATED"/>
    <property type="match status" value="1"/>
</dbReference>
<evidence type="ECO:0000256" key="2">
    <source>
        <dbReference type="ARBA" id="ARBA00022737"/>
    </source>
</evidence>
<evidence type="ECO:0000256" key="4">
    <source>
        <dbReference type="SAM" id="SignalP"/>
    </source>
</evidence>
<dbReference type="FunFam" id="3.80.10.10:FF:001360">
    <property type="entry name" value="Uncharacterized protein"/>
    <property type="match status" value="1"/>
</dbReference>
<dbReference type="Gene3D" id="3.80.10.10">
    <property type="entry name" value="Ribonuclease Inhibitor"/>
    <property type="match status" value="4"/>
</dbReference>
<dbReference type="OrthoDB" id="6162670at2759"/>
<accession>A0A8S3QDF8</accession>
<dbReference type="Proteomes" id="UP000683360">
    <property type="component" value="Unassembled WGS sequence"/>
</dbReference>
<dbReference type="PROSITE" id="PS51257">
    <property type="entry name" value="PROKAR_LIPOPROTEIN"/>
    <property type="match status" value="1"/>
</dbReference>
<keyword evidence="3" id="KW-0812">Transmembrane</keyword>
<feature type="signal peptide" evidence="4">
    <location>
        <begin position="1"/>
        <end position="17"/>
    </location>
</feature>
<dbReference type="InterPro" id="IPR026906">
    <property type="entry name" value="LRR_5"/>
</dbReference>
<dbReference type="GO" id="GO:0005886">
    <property type="term" value="C:plasma membrane"/>
    <property type="evidence" value="ECO:0007669"/>
    <property type="project" value="TreeGrafter"/>
</dbReference>
<comment type="caution">
    <text evidence="5">The sequence shown here is derived from an EMBL/GenBank/DDBJ whole genome shotgun (WGS) entry which is preliminary data.</text>
</comment>
<name>A0A8S3QDF8_MYTED</name>
<organism evidence="5 6">
    <name type="scientific">Mytilus edulis</name>
    <name type="common">Blue mussel</name>
    <dbReference type="NCBI Taxonomy" id="6550"/>
    <lineage>
        <taxon>Eukaryota</taxon>
        <taxon>Metazoa</taxon>
        <taxon>Spiralia</taxon>
        <taxon>Lophotrochozoa</taxon>
        <taxon>Mollusca</taxon>
        <taxon>Bivalvia</taxon>
        <taxon>Autobranchia</taxon>
        <taxon>Pteriomorphia</taxon>
        <taxon>Mytilida</taxon>
        <taxon>Mytiloidea</taxon>
        <taxon>Mytilidae</taxon>
        <taxon>Mytilinae</taxon>
        <taxon>Mytilus</taxon>
    </lineage>
</organism>
<keyword evidence="3" id="KW-0472">Membrane</keyword>
<dbReference type="PROSITE" id="PS51450">
    <property type="entry name" value="LRR"/>
    <property type="match status" value="3"/>
</dbReference>
<keyword evidence="1" id="KW-0433">Leucine-rich repeat</keyword>
<reference evidence="5" key="1">
    <citation type="submission" date="2021-03" db="EMBL/GenBank/DDBJ databases">
        <authorList>
            <person name="Bekaert M."/>
        </authorList>
    </citation>
    <scope>NUCLEOTIDE SEQUENCE</scope>
</reference>
<dbReference type="InterPro" id="IPR001611">
    <property type="entry name" value="Leu-rich_rpt"/>
</dbReference>
<sequence>MSRLLFILALFLNTVYSCEVCEPCECNVIRFHRRFLCTADCSDRDLTSIPGTIPSEVHVIDLSYNDLHSEDLARLKLFTEYLTDLNLSYNNITYLPAQSLSTATQLNVLNLDGNILQKVDSTSFGHLKQLHKLIGIHAKTFEENSFENLEGLNDMSIVFGSQEVSENIFSHLKLKTLHTNFKKAKRIPEKLLNFGIDTLVDIYLDVPNVESLHENTFSGLTILKSVTIQTEMMQTLPSNLFHSGVNDDRKMPVNLVTVIIDGVKSLPRNLFDKQQSLKHLALNNIEDLILPKSESQVDTLDLSGSTLYRVSADWFTGFKNLRFLNMSRTKLVEVNNDTLMPLLSLTVLDLSYNNITNLPDHLFQSSQNTIVAFNVSHNQIQNISSLTFEGVKSLEKVDMGNNKLNFIDENAFRDQFMLTDLFLNDNELVYLSGDTLFDQTSLLDLNIARNKIQHLPARLFRNARSLRRLDISGNKIHSLPHDFFETIRFLEFVSLGDNPVHCDCPLMLIRDSMPRLNLIGRCEAPPKLHGMLLKNLKLDENCLITTSPTVLSTSFSFYDTSLVLSATTDLKAFPSRISSTPYTYATKIVEIVSTSAHHLHPSIIVGIFNRDTPEEAIGNDFYNTFLGTSAFYIAIGCVAAVFIGALVGIAVVMARRKLRSRAYEVSETTEMQK</sequence>
<protein>
    <submittedName>
        <fullName evidence="5">Uncharacterized protein</fullName>
    </submittedName>
</protein>
<proteinExistence type="predicted"/>
<evidence type="ECO:0000256" key="3">
    <source>
        <dbReference type="SAM" id="Phobius"/>
    </source>
</evidence>
<dbReference type="InterPro" id="IPR050541">
    <property type="entry name" value="LRR_TM_domain-containing"/>
</dbReference>
<dbReference type="Pfam" id="PF13306">
    <property type="entry name" value="LRR_5"/>
    <property type="match status" value="1"/>
</dbReference>
<dbReference type="SMART" id="SM00369">
    <property type="entry name" value="LRR_TYP"/>
    <property type="match status" value="6"/>
</dbReference>
<dbReference type="EMBL" id="CAJPWZ010000500">
    <property type="protein sequence ID" value="CAG2194911.1"/>
    <property type="molecule type" value="Genomic_DNA"/>
</dbReference>
<evidence type="ECO:0000256" key="1">
    <source>
        <dbReference type="ARBA" id="ARBA00022614"/>
    </source>
</evidence>
<dbReference type="Pfam" id="PF13855">
    <property type="entry name" value="LRR_8"/>
    <property type="match status" value="3"/>
</dbReference>
<dbReference type="SMART" id="SM00364">
    <property type="entry name" value="LRR_BAC"/>
    <property type="match status" value="5"/>
</dbReference>
<dbReference type="SUPFAM" id="SSF52058">
    <property type="entry name" value="L domain-like"/>
    <property type="match status" value="2"/>
</dbReference>
<keyword evidence="4" id="KW-0732">Signal</keyword>
<evidence type="ECO:0000313" key="5">
    <source>
        <dbReference type="EMBL" id="CAG2194911.1"/>
    </source>
</evidence>
<dbReference type="InterPro" id="IPR032675">
    <property type="entry name" value="LRR_dom_sf"/>
</dbReference>
<dbReference type="AlphaFoldDB" id="A0A8S3QDF8"/>
<keyword evidence="2" id="KW-0677">Repeat</keyword>
<dbReference type="InterPro" id="IPR003591">
    <property type="entry name" value="Leu-rich_rpt_typical-subtyp"/>
</dbReference>
<dbReference type="PANTHER" id="PTHR24369:SF211">
    <property type="entry name" value="LEUCINE-RICH REPEAT-CONTAINING PROTEIN 15-LIKE"/>
    <property type="match status" value="1"/>
</dbReference>
<keyword evidence="6" id="KW-1185">Reference proteome</keyword>
<evidence type="ECO:0000313" key="6">
    <source>
        <dbReference type="Proteomes" id="UP000683360"/>
    </source>
</evidence>
<feature type="transmembrane region" description="Helical" evidence="3">
    <location>
        <begin position="630"/>
        <end position="654"/>
    </location>
</feature>
<feature type="chain" id="PRO_5035796136" evidence="4">
    <location>
        <begin position="18"/>
        <end position="673"/>
    </location>
</feature>